<protein>
    <submittedName>
        <fullName evidence="2">Uncharacterized protein</fullName>
    </submittedName>
</protein>
<accession>A0A378I299</accession>
<sequence>METRKSPGWHDEPLKGERAGQRSIRLNKQGCNLYS</sequence>
<evidence type="ECO:0000256" key="1">
    <source>
        <dbReference type="SAM" id="MobiDB-lite"/>
    </source>
</evidence>
<feature type="compositionally biased region" description="Basic and acidic residues" evidence="1">
    <location>
        <begin position="1"/>
        <end position="20"/>
    </location>
</feature>
<dbReference type="AlphaFoldDB" id="A0A378I299"/>
<evidence type="ECO:0000313" key="3">
    <source>
        <dbReference type="Proteomes" id="UP000254968"/>
    </source>
</evidence>
<feature type="compositionally biased region" description="Polar residues" evidence="1">
    <location>
        <begin position="24"/>
        <end position="35"/>
    </location>
</feature>
<keyword evidence="3" id="KW-1185">Reference proteome</keyword>
<feature type="region of interest" description="Disordered" evidence="1">
    <location>
        <begin position="1"/>
        <end position="35"/>
    </location>
</feature>
<dbReference type="Proteomes" id="UP000254968">
    <property type="component" value="Unassembled WGS sequence"/>
</dbReference>
<gene>
    <name evidence="2" type="ORF">NCTC13315_01837</name>
</gene>
<evidence type="ECO:0000313" key="2">
    <source>
        <dbReference type="EMBL" id="STX29298.1"/>
    </source>
</evidence>
<dbReference type="InterPro" id="IPR035093">
    <property type="entry name" value="RelE/ParE_toxin_dom_sf"/>
</dbReference>
<dbReference type="EMBL" id="UGNV01000001">
    <property type="protein sequence ID" value="STX29298.1"/>
    <property type="molecule type" value="Genomic_DNA"/>
</dbReference>
<dbReference type="SUPFAM" id="SSF143011">
    <property type="entry name" value="RelE-like"/>
    <property type="match status" value="1"/>
</dbReference>
<reference evidence="2 3" key="1">
    <citation type="submission" date="2018-06" db="EMBL/GenBank/DDBJ databases">
        <authorList>
            <consortium name="Pathogen Informatics"/>
            <person name="Doyle S."/>
        </authorList>
    </citation>
    <scope>NUCLEOTIDE SEQUENCE [LARGE SCALE GENOMIC DNA]</scope>
    <source>
        <strain evidence="2 3">NCTC13315</strain>
    </source>
</reference>
<proteinExistence type="predicted"/>
<organism evidence="2 3">
    <name type="scientific">Legionella beliardensis</name>
    <dbReference type="NCBI Taxonomy" id="91822"/>
    <lineage>
        <taxon>Bacteria</taxon>
        <taxon>Pseudomonadati</taxon>
        <taxon>Pseudomonadota</taxon>
        <taxon>Gammaproteobacteria</taxon>
        <taxon>Legionellales</taxon>
        <taxon>Legionellaceae</taxon>
        <taxon>Legionella</taxon>
    </lineage>
</organism>
<name>A0A378I299_9GAMM</name>